<organism evidence="4 5">
    <name type="scientific">Candidatus Avichristensenella intestinipullorum</name>
    <dbReference type="NCBI Taxonomy" id="2840693"/>
    <lineage>
        <taxon>Bacteria</taxon>
        <taxon>Bacillati</taxon>
        <taxon>Bacillota</taxon>
        <taxon>Clostridia</taxon>
        <taxon>Candidatus Avichristensenella</taxon>
    </lineage>
</organism>
<evidence type="ECO:0000259" key="3">
    <source>
        <dbReference type="PROSITE" id="PS51494"/>
    </source>
</evidence>
<gene>
    <name evidence="4" type="primary">spoIVB</name>
    <name evidence="4" type="ORF">IAA66_09560</name>
</gene>
<dbReference type="InterPro" id="IPR041489">
    <property type="entry name" value="PDZ_6"/>
</dbReference>
<dbReference type="PROSITE" id="PS50106">
    <property type="entry name" value="PDZ"/>
    <property type="match status" value="1"/>
</dbReference>
<feature type="domain" description="Peptidase S55" evidence="3">
    <location>
        <begin position="186"/>
        <end position="416"/>
    </location>
</feature>
<dbReference type="SMART" id="SM00228">
    <property type="entry name" value="PDZ"/>
    <property type="match status" value="1"/>
</dbReference>
<protein>
    <submittedName>
        <fullName evidence="4">SpoIVB peptidase</fullName>
        <ecNumber evidence="4">3.4.21.116</ecNumber>
    </submittedName>
</protein>
<name>A0A9D0YZP3_9FIRM</name>
<dbReference type="Pfam" id="PF05580">
    <property type="entry name" value="Peptidase_S55"/>
    <property type="match status" value="1"/>
</dbReference>
<evidence type="ECO:0000259" key="2">
    <source>
        <dbReference type="PROSITE" id="PS50106"/>
    </source>
</evidence>
<evidence type="ECO:0000313" key="5">
    <source>
        <dbReference type="Proteomes" id="UP000886819"/>
    </source>
</evidence>
<dbReference type="SUPFAM" id="SSF50156">
    <property type="entry name" value="PDZ domain-like"/>
    <property type="match status" value="1"/>
</dbReference>
<dbReference type="NCBIfam" id="TIGR02860">
    <property type="entry name" value="spore_IV_B"/>
    <property type="match status" value="1"/>
</dbReference>
<dbReference type="AlphaFoldDB" id="A0A9D0YZP3"/>
<dbReference type="Pfam" id="PF17820">
    <property type="entry name" value="PDZ_6"/>
    <property type="match status" value="1"/>
</dbReference>
<dbReference type="InterPro" id="IPR014219">
    <property type="entry name" value="SpoIVB"/>
</dbReference>
<feature type="chain" id="PRO_5038890066" evidence="1">
    <location>
        <begin position="31"/>
        <end position="416"/>
    </location>
</feature>
<dbReference type="GO" id="GO:0016787">
    <property type="term" value="F:hydrolase activity"/>
    <property type="evidence" value="ECO:0007669"/>
    <property type="project" value="UniProtKB-KW"/>
</dbReference>
<dbReference type="InterPro" id="IPR008763">
    <property type="entry name" value="Peptidase_S55"/>
</dbReference>
<dbReference type="InterPro" id="IPR009003">
    <property type="entry name" value="Peptidase_S1_PA"/>
</dbReference>
<dbReference type="EMBL" id="DVFI01000128">
    <property type="protein sequence ID" value="HIQ63810.1"/>
    <property type="molecule type" value="Genomic_DNA"/>
</dbReference>
<reference evidence="4" key="2">
    <citation type="journal article" date="2021" name="PeerJ">
        <title>Extensive microbial diversity within the chicken gut microbiome revealed by metagenomics and culture.</title>
        <authorList>
            <person name="Gilroy R."/>
            <person name="Ravi A."/>
            <person name="Getino M."/>
            <person name="Pursley I."/>
            <person name="Horton D.L."/>
            <person name="Alikhan N.F."/>
            <person name="Baker D."/>
            <person name="Gharbi K."/>
            <person name="Hall N."/>
            <person name="Watson M."/>
            <person name="Adriaenssens E.M."/>
            <person name="Foster-Nyarko E."/>
            <person name="Jarju S."/>
            <person name="Secka A."/>
            <person name="Antonio M."/>
            <person name="Oren A."/>
            <person name="Chaudhuri R.R."/>
            <person name="La Ragione R."/>
            <person name="Hildebrand F."/>
            <person name="Pallen M.J."/>
        </authorList>
    </citation>
    <scope>NUCLEOTIDE SEQUENCE</scope>
    <source>
        <strain evidence="4">ChiHile30-977</strain>
    </source>
</reference>
<keyword evidence="4" id="KW-0378">Hydrolase</keyword>
<proteinExistence type="predicted"/>
<feature type="signal peptide" evidence="1">
    <location>
        <begin position="1"/>
        <end position="30"/>
    </location>
</feature>
<dbReference type="InterPro" id="IPR001478">
    <property type="entry name" value="PDZ"/>
</dbReference>
<feature type="domain" description="PDZ" evidence="2">
    <location>
        <begin position="96"/>
        <end position="171"/>
    </location>
</feature>
<sequence>MQTKRKLRQSIGILLSLAAVLANYSPQTQAVRALPETLRVRAGETYAVSVGWPYSLEPSDVGAQVLSSSDESVGVIGAQAGQTHLTVSLLGVPVKQVTVQVDSEKILYPGGQSIGAALNTQGVLVVGLSEVDGERSASPGREAGLRAGDLLLSINGQSVLSAAQLTEMLAAQGASPLQVRYARRGEERETTVQAAQDALDGQWRLGLWVRDSTAGVGTLSFYDPQTQRYGALGHAITDLDTGVTLPVREGSILRSSVVGIRRGERGTPGELQGSFLRNPVTLGDIRLNNTFGIYGSAASPIVNPLYPQGLPVGSQASVHTGPASILTTLDDGGVREYGVEITRVTRQEEASPKSLTIRVTDPELLERTGGIVQGMSGSPILQDGRIVGAVTHVFVSDPTQGYGVFIEWMMQQANSL</sequence>
<dbReference type="Proteomes" id="UP000886819">
    <property type="component" value="Unassembled WGS sequence"/>
</dbReference>
<dbReference type="SUPFAM" id="SSF50494">
    <property type="entry name" value="Trypsin-like serine proteases"/>
    <property type="match status" value="1"/>
</dbReference>
<evidence type="ECO:0000256" key="1">
    <source>
        <dbReference type="SAM" id="SignalP"/>
    </source>
</evidence>
<dbReference type="PROSITE" id="PS51494">
    <property type="entry name" value="SPOIVB"/>
    <property type="match status" value="1"/>
</dbReference>
<comment type="caution">
    <text evidence="4">The sequence shown here is derived from an EMBL/GenBank/DDBJ whole genome shotgun (WGS) entry which is preliminary data.</text>
</comment>
<keyword evidence="1" id="KW-0732">Signal</keyword>
<reference evidence="4" key="1">
    <citation type="submission" date="2020-10" db="EMBL/GenBank/DDBJ databases">
        <authorList>
            <person name="Gilroy R."/>
        </authorList>
    </citation>
    <scope>NUCLEOTIDE SEQUENCE</scope>
    <source>
        <strain evidence="4">ChiHile30-977</strain>
    </source>
</reference>
<dbReference type="EC" id="3.4.21.116" evidence="4"/>
<evidence type="ECO:0000313" key="4">
    <source>
        <dbReference type="EMBL" id="HIQ63810.1"/>
    </source>
</evidence>
<dbReference type="InterPro" id="IPR036034">
    <property type="entry name" value="PDZ_sf"/>
</dbReference>
<dbReference type="Gene3D" id="2.30.42.10">
    <property type="match status" value="1"/>
</dbReference>
<accession>A0A9D0YZP3</accession>